<evidence type="ECO:0000313" key="2">
    <source>
        <dbReference type="EMBL" id="GAS84878.1"/>
    </source>
</evidence>
<evidence type="ECO:0000313" key="3">
    <source>
        <dbReference type="Proteomes" id="UP000069697"/>
    </source>
</evidence>
<keyword evidence="1" id="KW-0812">Transmembrane</keyword>
<accession>A0A100VRR6</accession>
<feature type="transmembrane region" description="Helical" evidence="1">
    <location>
        <begin position="27"/>
        <end position="45"/>
    </location>
</feature>
<dbReference type="EMBL" id="BCNV01000006">
    <property type="protein sequence ID" value="GAS84878.1"/>
    <property type="molecule type" value="Genomic_DNA"/>
</dbReference>
<reference evidence="2 3" key="1">
    <citation type="journal article" date="2016" name="Genome Announc.">
        <title>Draft Genome Sequence of Paenibacillus amylolyticus Heshi-A3, Isolated from Fermented Rice Bran in a Japanese Fermented Seafood Dish.</title>
        <authorList>
            <person name="Akuzawa S."/>
            <person name="Nagaoka J."/>
            <person name="Kanekatsu M."/>
            <person name="Kubota E."/>
            <person name="Ohtake R."/>
            <person name="Suzuki T."/>
            <person name="Kanesaki Y."/>
        </authorList>
    </citation>
    <scope>NUCLEOTIDE SEQUENCE [LARGE SCALE GENOMIC DNA]</scope>
    <source>
        <strain evidence="2 3">Heshi-A3</strain>
    </source>
</reference>
<reference evidence="3" key="2">
    <citation type="submission" date="2016-01" db="EMBL/GenBank/DDBJ databases">
        <title>Draft Genome Sequence of Paenibacillus amylolyticus Heshi-A3 that Was Isolated from Fermented Rice Bran with Aging Salted Mackerel, Which Was Named Heshiko as Traditional Fermented Seafood in Japan.</title>
        <authorList>
            <person name="Akuzawa S."/>
            <person name="Nakagawa J."/>
            <person name="Kanekatsu T."/>
            <person name="Kubota E."/>
            <person name="Ohtake R."/>
            <person name="Suzuki T."/>
            <person name="Kanesaki Y."/>
        </authorList>
    </citation>
    <scope>NUCLEOTIDE SEQUENCE [LARGE SCALE GENOMIC DNA]</scope>
    <source>
        <strain evidence="3">Heshi-A3</strain>
    </source>
</reference>
<protein>
    <submittedName>
        <fullName evidence="2">Uncharacterized protein</fullName>
    </submittedName>
</protein>
<gene>
    <name evidence="2" type="ORF">PAHA3_4999</name>
</gene>
<dbReference type="Proteomes" id="UP000069697">
    <property type="component" value="Unassembled WGS sequence"/>
</dbReference>
<keyword evidence="1" id="KW-1133">Transmembrane helix</keyword>
<dbReference type="AlphaFoldDB" id="A0A100VRR6"/>
<name>A0A100VRR6_PAEAM</name>
<organism evidence="2 3">
    <name type="scientific">Paenibacillus amylolyticus</name>
    <dbReference type="NCBI Taxonomy" id="1451"/>
    <lineage>
        <taxon>Bacteria</taxon>
        <taxon>Bacillati</taxon>
        <taxon>Bacillota</taxon>
        <taxon>Bacilli</taxon>
        <taxon>Bacillales</taxon>
        <taxon>Paenibacillaceae</taxon>
        <taxon>Paenibacillus</taxon>
    </lineage>
</organism>
<proteinExistence type="predicted"/>
<evidence type="ECO:0000256" key="1">
    <source>
        <dbReference type="SAM" id="Phobius"/>
    </source>
</evidence>
<sequence>MVSIEQIPLYIKIVRSDTFHPEKMECILLSLIMISFYVNALLNVCKMRGGSLLNFGQHDF</sequence>
<comment type="caution">
    <text evidence="2">The sequence shown here is derived from an EMBL/GenBank/DDBJ whole genome shotgun (WGS) entry which is preliminary data.</text>
</comment>
<keyword evidence="1" id="KW-0472">Membrane</keyword>